<dbReference type="InterPro" id="IPR029061">
    <property type="entry name" value="THDP-binding"/>
</dbReference>
<name>A0A239N7Z7_9ACTN</name>
<evidence type="ECO:0000313" key="6">
    <source>
        <dbReference type="Proteomes" id="UP000198362"/>
    </source>
</evidence>
<keyword evidence="5" id="KW-0670">Pyruvate</keyword>
<gene>
    <name evidence="5" type="ORF">SAMN05421812_107305</name>
</gene>
<feature type="domain" description="Dehydrogenase E1 component" evidence="4">
    <location>
        <begin position="15"/>
        <end position="304"/>
    </location>
</feature>
<dbReference type="GO" id="GO:0000287">
    <property type="term" value="F:magnesium ion binding"/>
    <property type="evidence" value="ECO:0007669"/>
    <property type="project" value="UniProtKB-ARBA"/>
</dbReference>
<evidence type="ECO:0000313" key="5">
    <source>
        <dbReference type="EMBL" id="SNT50318.1"/>
    </source>
</evidence>
<dbReference type="InterPro" id="IPR001017">
    <property type="entry name" value="DH_E1"/>
</dbReference>
<dbReference type="AlphaFoldDB" id="A0A239N7Z7"/>
<dbReference type="Proteomes" id="UP000198362">
    <property type="component" value="Unassembled WGS sequence"/>
</dbReference>
<comment type="cofactor">
    <cofactor evidence="1">
        <name>thiamine diphosphate</name>
        <dbReference type="ChEBI" id="CHEBI:58937"/>
    </cofactor>
</comment>
<dbReference type="Pfam" id="PF00676">
    <property type="entry name" value="E1_dh"/>
    <property type="match status" value="1"/>
</dbReference>
<sequence>MTTDDHLADLHAMWRIRVLEEKILELRLAGDVVGSVHLSNGQEAVAVGVCGQLRKQDAVFATYRGHGWAMARGVPAYPILAEVLARTAGVNGGRGGSAHFSAPEYGFYGENSIVGAGAPIATGAALASTFDKSGRVVVTVFGDGAMNQGAVPEAMNFAAAMDLPVIFVCENNKYSELTPINDMVRNPDLSARATALGIPATRVDGNDAAEVAAATALAIQTARHGLGPTFIEAHTRRIVGHYIGDAQQYRPEGEIEADLAAEPIVRLSQQLIASGVAADTVEATHRRAVAEIEEAARRALAATAADPATALEHLYA</sequence>
<dbReference type="InterPro" id="IPR050642">
    <property type="entry name" value="PDH_E1_Alpha_Subunit"/>
</dbReference>
<evidence type="ECO:0000256" key="3">
    <source>
        <dbReference type="ARBA" id="ARBA00023052"/>
    </source>
</evidence>
<evidence type="ECO:0000259" key="4">
    <source>
        <dbReference type="Pfam" id="PF00676"/>
    </source>
</evidence>
<dbReference type="PANTHER" id="PTHR11516">
    <property type="entry name" value="PYRUVATE DEHYDROGENASE E1 COMPONENT, ALPHA SUBUNIT BACTERIAL AND ORGANELLAR"/>
    <property type="match status" value="1"/>
</dbReference>
<keyword evidence="3" id="KW-0786">Thiamine pyrophosphate</keyword>
<dbReference type="GO" id="GO:0006086">
    <property type="term" value="P:pyruvate decarboxylation to acetyl-CoA"/>
    <property type="evidence" value="ECO:0007669"/>
    <property type="project" value="TreeGrafter"/>
</dbReference>
<dbReference type="GO" id="GO:0004739">
    <property type="term" value="F:pyruvate dehydrogenase (acetyl-transferring) activity"/>
    <property type="evidence" value="ECO:0007669"/>
    <property type="project" value="TreeGrafter"/>
</dbReference>
<evidence type="ECO:0000256" key="1">
    <source>
        <dbReference type="ARBA" id="ARBA00001964"/>
    </source>
</evidence>
<protein>
    <submittedName>
        <fullName evidence="5">Pyruvate dehydrogenase E1 component alpha subunit</fullName>
    </submittedName>
</protein>
<dbReference type="EMBL" id="FZPH01000007">
    <property type="protein sequence ID" value="SNT50318.1"/>
    <property type="molecule type" value="Genomic_DNA"/>
</dbReference>
<organism evidence="5 6">
    <name type="scientific">Asanoa hainanensis</name>
    <dbReference type="NCBI Taxonomy" id="560556"/>
    <lineage>
        <taxon>Bacteria</taxon>
        <taxon>Bacillati</taxon>
        <taxon>Actinomycetota</taxon>
        <taxon>Actinomycetes</taxon>
        <taxon>Micromonosporales</taxon>
        <taxon>Micromonosporaceae</taxon>
        <taxon>Asanoa</taxon>
    </lineage>
</organism>
<dbReference type="CDD" id="cd02000">
    <property type="entry name" value="TPP_E1_PDC_ADC_BCADC"/>
    <property type="match status" value="1"/>
</dbReference>
<dbReference type="PANTHER" id="PTHR11516:SF60">
    <property type="entry name" value="PYRUVATE DEHYDROGENASE E1 COMPONENT SUBUNIT ALPHA"/>
    <property type="match status" value="1"/>
</dbReference>
<accession>A0A239N7Z7</accession>
<keyword evidence="2" id="KW-0560">Oxidoreductase</keyword>
<keyword evidence="6" id="KW-1185">Reference proteome</keyword>
<dbReference type="SUPFAM" id="SSF52518">
    <property type="entry name" value="Thiamin diphosphate-binding fold (THDP-binding)"/>
    <property type="match status" value="1"/>
</dbReference>
<proteinExistence type="predicted"/>
<reference evidence="5 6" key="1">
    <citation type="submission" date="2017-06" db="EMBL/GenBank/DDBJ databases">
        <authorList>
            <person name="Kim H.J."/>
            <person name="Triplett B.A."/>
        </authorList>
    </citation>
    <scope>NUCLEOTIDE SEQUENCE [LARGE SCALE GENOMIC DNA]</scope>
    <source>
        <strain evidence="5 6">CGMCC 4.5593</strain>
    </source>
</reference>
<dbReference type="Gene3D" id="3.40.50.970">
    <property type="match status" value="1"/>
</dbReference>
<dbReference type="OrthoDB" id="9766715at2"/>
<dbReference type="RefSeq" id="WP_089250952.1">
    <property type="nucleotide sequence ID" value="NZ_FZPH01000007.1"/>
</dbReference>
<evidence type="ECO:0000256" key="2">
    <source>
        <dbReference type="ARBA" id="ARBA00023002"/>
    </source>
</evidence>